<keyword evidence="10" id="KW-0670">Pyruvate</keyword>
<dbReference type="Pfam" id="PF02666">
    <property type="entry name" value="PS_Dcarbxylase"/>
    <property type="match status" value="1"/>
</dbReference>
<gene>
    <name evidence="11" type="ORF">FHX34_104102</name>
</gene>
<dbReference type="PANTHER" id="PTHR35809">
    <property type="entry name" value="ARCHAETIDYLSERINE DECARBOXYLASE PROENZYME-RELATED"/>
    <property type="match status" value="1"/>
</dbReference>
<dbReference type="AlphaFoldDB" id="A0A561VQB0"/>
<sequence length="433" mass="45217">MTDAPPTGHHREAGQYARGMTQFPAVPATPVPAVGARAARALTAEFARQNTATTALLVGADHAGAVVAAAVEALLPGDTLVLVPGERSSADLLRGHISGLGSWVADRVRIVDSLDDAPTADVVIVGEPVTGTAEETRGLIDELTKHLNDGAVLTVATPAGPGRTAGAAAELFRQGSLFGVGSDLVVRNQPPLRVHKLRFTPAQVATAATLAPAYRPSSVPLTRTMHIDSNGVAAAGIALGLAALARRARPKSKLWLLPAVAAAPVAAFFRDPERDVPSDPSAVVAAADGKVLSIERMHDERFGPDEFLRIAVFLSVFDVHVNRSPVAGRVADYFVEEGGYANAMTAAAEHNVAAYTVLDTDHGTVAVAQRTGLIARRIVQRAPVGTLVAKGERFGLIRFGSRTDVYLPADKAEALVSVDERVIGGATVIARWK</sequence>
<evidence type="ECO:0000256" key="10">
    <source>
        <dbReference type="ARBA" id="ARBA00023317"/>
    </source>
</evidence>
<dbReference type="Proteomes" id="UP000320239">
    <property type="component" value="Unassembled WGS sequence"/>
</dbReference>
<keyword evidence="4" id="KW-0443">Lipid metabolism</keyword>
<evidence type="ECO:0000256" key="9">
    <source>
        <dbReference type="ARBA" id="ARBA00023264"/>
    </source>
</evidence>
<dbReference type="InterPro" id="IPR033175">
    <property type="entry name" value="PSD-A"/>
</dbReference>
<protein>
    <submittedName>
        <fullName evidence="11">Phosphatidylserine decarboxylase</fullName>
    </submittedName>
</protein>
<evidence type="ECO:0000313" key="12">
    <source>
        <dbReference type="Proteomes" id="UP000320239"/>
    </source>
</evidence>
<proteinExistence type="predicted"/>
<keyword evidence="1" id="KW-1003">Cell membrane</keyword>
<evidence type="ECO:0000256" key="8">
    <source>
        <dbReference type="ARBA" id="ARBA00023239"/>
    </source>
</evidence>
<accession>A0A561VQB0</accession>
<evidence type="ECO:0000256" key="1">
    <source>
        <dbReference type="ARBA" id="ARBA00022475"/>
    </source>
</evidence>
<keyword evidence="3" id="KW-0210">Decarboxylase</keyword>
<name>A0A561VQB0_ACTTI</name>
<evidence type="ECO:0000256" key="5">
    <source>
        <dbReference type="ARBA" id="ARBA00023136"/>
    </source>
</evidence>
<dbReference type="GO" id="GO:0004609">
    <property type="term" value="F:phosphatidylserine decarboxylase activity"/>
    <property type="evidence" value="ECO:0007669"/>
    <property type="project" value="InterPro"/>
</dbReference>
<evidence type="ECO:0000256" key="2">
    <source>
        <dbReference type="ARBA" id="ARBA00022516"/>
    </source>
</evidence>
<evidence type="ECO:0000313" key="11">
    <source>
        <dbReference type="EMBL" id="TWG13814.1"/>
    </source>
</evidence>
<keyword evidence="12" id="KW-1185">Reference proteome</keyword>
<evidence type="ECO:0000256" key="3">
    <source>
        <dbReference type="ARBA" id="ARBA00022793"/>
    </source>
</evidence>
<evidence type="ECO:0000256" key="6">
    <source>
        <dbReference type="ARBA" id="ARBA00023145"/>
    </source>
</evidence>
<keyword evidence="9" id="KW-1208">Phospholipid metabolism</keyword>
<dbReference type="GO" id="GO:0008654">
    <property type="term" value="P:phospholipid biosynthetic process"/>
    <property type="evidence" value="ECO:0007669"/>
    <property type="project" value="UniProtKB-KW"/>
</dbReference>
<keyword evidence="7" id="KW-0594">Phospholipid biosynthesis</keyword>
<keyword evidence="5" id="KW-0472">Membrane</keyword>
<organism evidence="11 12">
    <name type="scientific">Actinoplanes teichomyceticus</name>
    <dbReference type="NCBI Taxonomy" id="1867"/>
    <lineage>
        <taxon>Bacteria</taxon>
        <taxon>Bacillati</taxon>
        <taxon>Actinomycetota</taxon>
        <taxon>Actinomycetes</taxon>
        <taxon>Micromonosporales</taxon>
        <taxon>Micromonosporaceae</taxon>
        <taxon>Actinoplanes</taxon>
    </lineage>
</organism>
<dbReference type="InterPro" id="IPR003817">
    <property type="entry name" value="PS_Dcarbxylase"/>
</dbReference>
<dbReference type="EMBL" id="VIWY01000004">
    <property type="protein sequence ID" value="TWG13814.1"/>
    <property type="molecule type" value="Genomic_DNA"/>
</dbReference>
<keyword evidence="6" id="KW-0865">Zymogen</keyword>
<comment type="caution">
    <text evidence="11">The sequence shown here is derived from an EMBL/GenBank/DDBJ whole genome shotgun (WGS) entry which is preliminary data.</text>
</comment>
<evidence type="ECO:0000256" key="4">
    <source>
        <dbReference type="ARBA" id="ARBA00023098"/>
    </source>
</evidence>
<evidence type="ECO:0000256" key="7">
    <source>
        <dbReference type="ARBA" id="ARBA00023209"/>
    </source>
</evidence>
<dbReference type="PANTHER" id="PTHR35809:SF1">
    <property type="entry name" value="ARCHAETIDYLSERINE DECARBOXYLASE PROENZYME-RELATED"/>
    <property type="match status" value="1"/>
</dbReference>
<keyword evidence="2" id="KW-0444">Lipid biosynthesis</keyword>
<keyword evidence="8" id="KW-0456">Lyase</keyword>
<reference evidence="11 12" key="1">
    <citation type="submission" date="2019-06" db="EMBL/GenBank/DDBJ databases">
        <title>Sequencing the genomes of 1000 actinobacteria strains.</title>
        <authorList>
            <person name="Klenk H.-P."/>
        </authorList>
    </citation>
    <scope>NUCLEOTIDE SEQUENCE [LARGE SCALE GENOMIC DNA]</scope>
    <source>
        <strain evidence="11 12">DSM 43866</strain>
    </source>
</reference>